<dbReference type="Proteomes" id="UP000179807">
    <property type="component" value="Unassembled WGS sequence"/>
</dbReference>
<reference evidence="1" key="1">
    <citation type="submission" date="2016-10" db="EMBL/GenBank/DDBJ databases">
        <authorList>
            <person name="Benchimol M."/>
            <person name="Almeida L.G."/>
            <person name="Vasconcelos A.T."/>
            <person name="Perreira-Neves A."/>
            <person name="Rosa I.A."/>
            <person name="Tasca T."/>
            <person name="Bogo M.R."/>
            <person name="de Souza W."/>
        </authorList>
    </citation>
    <scope>NUCLEOTIDE SEQUENCE [LARGE SCALE GENOMIC DNA]</scope>
    <source>
        <strain evidence="1">K</strain>
    </source>
</reference>
<dbReference type="EMBL" id="MLAK01000854">
    <property type="protein sequence ID" value="OHT02739.1"/>
    <property type="molecule type" value="Genomic_DNA"/>
</dbReference>
<accession>A0A1J4JUR4</accession>
<dbReference type="AlphaFoldDB" id="A0A1J4JUR4"/>
<evidence type="ECO:0000313" key="2">
    <source>
        <dbReference type="Proteomes" id="UP000179807"/>
    </source>
</evidence>
<dbReference type="GeneID" id="94841829"/>
<comment type="caution">
    <text evidence="1">The sequence shown here is derived from an EMBL/GenBank/DDBJ whole genome shotgun (WGS) entry which is preliminary data.</text>
</comment>
<name>A0A1J4JUR4_9EUKA</name>
<dbReference type="VEuPathDB" id="TrichDB:TRFO_30047"/>
<sequence length="783" mass="90812">MNVEIDITESKNHLMNDLDHLHHRILYKQRLISLLPLSSLQELPSFFPHENKEFFSFISQKPNVVADALSPKQVFWMTRICEFFLNNIKELINVTIAAVNLFETSTLTFFASSVLPSLFGYFSSHENLVLAFQFYSQVIIKLPHNQVSIILAPYFNNSCLELFINEISHEICSYFCEDVRLATSEKVNNVIFSHEKDFYESILNNYHLIPKSHTAILNALFKSGTFTKNEIFHFLVENVIFPLLKFALNSEIFAEHLKKFDLMENHFASRIDKLNLNIDKLFQPVFGCPYQIPSLFVEFGRHSLRIVTTPLDISMLVTISHSCSIEFPQSLIDITLEEYLTHQIYMPILIKVKFPNMPINTLFKGDSTFVGFDTSEKNKPPRPFENNSFHKRYCTLKNSIINKYPGLEIPDLLASNANLNPNLNLNENEKMNEKLADVSIDDKFLVECFKNEKSFDYFGICHICLNELVQNPHAQLCEACTKNRKEITFASFALNLHQNHIFKNHVDFETFLKHKVAYDRVSRWYNRISYFFNKYTHALAMNMTIRAFKDKLINLKENPKEFLNSIAHIFVNNENEKLFYCIRGEIISNIMKGKFPQEVNAVEDAWKSLTDELFEVFKQPAFSELSQKMRVFVTKIFLHSAAQLNSISLSPFKKYFFKFEAIIQDLHELDSLNNKCNHQGEGICRQDESTKRNKISDESLLSALQLANSSGLVTAFTMVDAILMRNVDFIKLLDENEIELWKSFSNAIKSIFDKNDEAKSTLETLENLIISNMDQVINSNNIF</sequence>
<protein>
    <submittedName>
        <fullName evidence="1">Uncharacterized protein</fullName>
    </submittedName>
</protein>
<organism evidence="1 2">
    <name type="scientific">Tritrichomonas foetus</name>
    <dbReference type="NCBI Taxonomy" id="1144522"/>
    <lineage>
        <taxon>Eukaryota</taxon>
        <taxon>Metamonada</taxon>
        <taxon>Parabasalia</taxon>
        <taxon>Tritrichomonadida</taxon>
        <taxon>Tritrichomonadidae</taxon>
        <taxon>Tritrichomonas</taxon>
    </lineage>
</organism>
<dbReference type="RefSeq" id="XP_068355875.1">
    <property type="nucleotide sequence ID" value="XM_068507125.1"/>
</dbReference>
<keyword evidence="2" id="KW-1185">Reference proteome</keyword>
<evidence type="ECO:0000313" key="1">
    <source>
        <dbReference type="EMBL" id="OHT02739.1"/>
    </source>
</evidence>
<proteinExistence type="predicted"/>
<gene>
    <name evidence="1" type="ORF">TRFO_30047</name>
</gene>